<gene>
    <name evidence="1" type="ORF">PXEA_LOCUS30423</name>
</gene>
<dbReference type="EMBL" id="CAAALY010253677">
    <property type="protein sequence ID" value="VEL36983.1"/>
    <property type="molecule type" value="Genomic_DNA"/>
</dbReference>
<sequence length="134" mass="14714">MLGIRTTNMADDFGLSAFYIVALTTRPSCDNEVNPLLVSVRVNQPKIARCLHEHVLGVTITRYALTSTGTCKMYKTMRILPTRCSLPADFLLPSSHYTILTAATGAYEQGVEAEDQPLPASTYSTADKVRTPLF</sequence>
<accession>A0A448XI09</accession>
<dbReference type="AlphaFoldDB" id="A0A448XI09"/>
<proteinExistence type="predicted"/>
<protein>
    <submittedName>
        <fullName evidence="1">Uncharacterized protein</fullName>
    </submittedName>
</protein>
<evidence type="ECO:0000313" key="1">
    <source>
        <dbReference type="EMBL" id="VEL36983.1"/>
    </source>
</evidence>
<dbReference type="Proteomes" id="UP000784294">
    <property type="component" value="Unassembled WGS sequence"/>
</dbReference>
<organism evidence="1 2">
    <name type="scientific">Protopolystoma xenopodis</name>
    <dbReference type="NCBI Taxonomy" id="117903"/>
    <lineage>
        <taxon>Eukaryota</taxon>
        <taxon>Metazoa</taxon>
        <taxon>Spiralia</taxon>
        <taxon>Lophotrochozoa</taxon>
        <taxon>Platyhelminthes</taxon>
        <taxon>Monogenea</taxon>
        <taxon>Polyopisthocotylea</taxon>
        <taxon>Polystomatidea</taxon>
        <taxon>Polystomatidae</taxon>
        <taxon>Protopolystoma</taxon>
    </lineage>
</organism>
<evidence type="ECO:0000313" key="2">
    <source>
        <dbReference type="Proteomes" id="UP000784294"/>
    </source>
</evidence>
<comment type="caution">
    <text evidence="1">The sequence shown here is derived from an EMBL/GenBank/DDBJ whole genome shotgun (WGS) entry which is preliminary data.</text>
</comment>
<name>A0A448XI09_9PLAT</name>
<reference evidence="1" key="1">
    <citation type="submission" date="2018-11" db="EMBL/GenBank/DDBJ databases">
        <authorList>
            <consortium name="Pathogen Informatics"/>
        </authorList>
    </citation>
    <scope>NUCLEOTIDE SEQUENCE</scope>
</reference>
<keyword evidence="2" id="KW-1185">Reference proteome</keyword>